<organism evidence="1 2">
    <name type="scientific">Gelidibacter algens</name>
    <dbReference type="NCBI Taxonomy" id="49280"/>
    <lineage>
        <taxon>Bacteria</taxon>
        <taxon>Pseudomonadati</taxon>
        <taxon>Bacteroidota</taxon>
        <taxon>Flavobacteriia</taxon>
        <taxon>Flavobacteriales</taxon>
        <taxon>Flavobacteriaceae</taxon>
        <taxon>Gelidibacter</taxon>
    </lineage>
</organism>
<keyword evidence="2" id="KW-1185">Reference proteome</keyword>
<evidence type="ECO:0000313" key="2">
    <source>
        <dbReference type="Proteomes" id="UP000248987"/>
    </source>
</evidence>
<dbReference type="Proteomes" id="UP000248987">
    <property type="component" value="Unassembled WGS sequence"/>
</dbReference>
<proteinExistence type="predicted"/>
<protein>
    <submittedName>
        <fullName evidence="1">Uncharacterized protein</fullName>
    </submittedName>
</protein>
<evidence type="ECO:0000313" key="1">
    <source>
        <dbReference type="EMBL" id="RAJ20647.1"/>
    </source>
</evidence>
<accession>A0A327S4K9</accession>
<dbReference type="EMBL" id="QLLQ01000015">
    <property type="protein sequence ID" value="RAJ20647.1"/>
    <property type="molecule type" value="Genomic_DNA"/>
</dbReference>
<comment type="caution">
    <text evidence="1">The sequence shown here is derived from an EMBL/GenBank/DDBJ whole genome shotgun (WGS) entry which is preliminary data.</text>
</comment>
<reference evidence="1 2" key="1">
    <citation type="submission" date="2018-06" db="EMBL/GenBank/DDBJ databases">
        <title>Genomic Encyclopedia of Archaeal and Bacterial Type Strains, Phase II (KMG-II): from individual species to whole genera.</title>
        <authorList>
            <person name="Goeker M."/>
        </authorList>
    </citation>
    <scope>NUCLEOTIDE SEQUENCE [LARGE SCALE GENOMIC DNA]</scope>
    <source>
        <strain evidence="1 2">DSM 12408</strain>
    </source>
</reference>
<name>A0A327S4K9_9FLAO</name>
<sequence length="56" mass="6264">MSMTFLSAESDLKRGSFIVLRLSKLGILVHLAFASTIFDTDFTDFRGFSSSLKTQE</sequence>
<dbReference type="AlphaFoldDB" id="A0A327S4K9"/>
<gene>
    <name evidence="1" type="ORF">LX77_03173</name>
</gene>